<dbReference type="PANTHER" id="PTHR10644">
    <property type="entry name" value="DNA REPAIR/RNA PROCESSING CPSF FAMILY"/>
    <property type="match status" value="1"/>
</dbReference>
<keyword evidence="4" id="KW-0539">Nucleus</keyword>
<evidence type="ECO:0000313" key="12">
    <source>
        <dbReference type="EMBL" id="KAK0150583.1"/>
    </source>
</evidence>
<dbReference type="Gene3D" id="2.130.10.10">
    <property type="entry name" value="YVTN repeat-like/Quinoprotein amine dehydrogenase"/>
    <property type="match status" value="2"/>
</dbReference>
<evidence type="ECO:0000259" key="9">
    <source>
        <dbReference type="Pfam" id="PF10433"/>
    </source>
</evidence>
<evidence type="ECO:0000256" key="5">
    <source>
        <dbReference type="ARBA" id="ARBA00038446"/>
    </source>
</evidence>
<dbReference type="InterPro" id="IPR027806">
    <property type="entry name" value="HARBI1_dom"/>
</dbReference>
<evidence type="ECO:0000256" key="2">
    <source>
        <dbReference type="ARBA" id="ARBA00004123"/>
    </source>
</evidence>
<dbReference type="Pfam" id="PF10433">
    <property type="entry name" value="Beta-prop_RSE1_1st"/>
    <property type="match status" value="1"/>
</dbReference>
<dbReference type="InterPro" id="IPR018846">
    <property type="entry name" value="Beta-prop_RSE1/DDB1/CPSF1_1st"/>
</dbReference>
<feature type="compositionally biased region" description="Polar residues" evidence="7">
    <location>
        <begin position="967"/>
        <end position="976"/>
    </location>
</feature>
<evidence type="ECO:0000313" key="13">
    <source>
        <dbReference type="Proteomes" id="UP001174136"/>
    </source>
</evidence>
<evidence type="ECO:0000256" key="1">
    <source>
        <dbReference type="ARBA" id="ARBA00001968"/>
    </source>
</evidence>
<dbReference type="Pfam" id="PF13359">
    <property type="entry name" value="DDE_Tnp_4"/>
    <property type="match status" value="1"/>
</dbReference>
<dbReference type="Gene3D" id="1.10.150.910">
    <property type="match status" value="1"/>
</dbReference>
<reference evidence="12" key="1">
    <citation type="journal article" date="2023" name="Front. Mar. Sci.">
        <title>A new Merluccius polli reference genome to investigate the effects of global change in West African waters.</title>
        <authorList>
            <person name="Mateo J.L."/>
            <person name="Blanco-Fernandez C."/>
            <person name="Garcia-Vazquez E."/>
            <person name="Machado-Schiaffino G."/>
        </authorList>
    </citation>
    <scope>NUCLEOTIDE SEQUENCE</scope>
    <source>
        <strain evidence="12">C29</strain>
        <tissue evidence="12">Fin</tissue>
    </source>
</reference>
<evidence type="ECO:0000259" key="11">
    <source>
        <dbReference type="Pfam" id="PF23726"/>
    </source>
</evidence>
<dbReference type="GO" id="GO:0046872">
    <property type="term" value="F:metal ion binding"/>
    <property type="evidence" value="ECO:0007669"/>
    <property type="project" value="UniProtKB-KW"/>
</dbReference>
<dbReference type="Pfam" id="PF23726">
    <property type="entry name" value="Beta-prop_RSE1_2nd"/>
    <property type="match status" value="1"/>
</dbReference>
<evidence type="ECO:0000259" key="8">
    <source>
        <dbReference type="Pfam" id="PF03178"/>
    </source>
</evidence>
<dbReference type="GO" id="GO:0003676">
    <property type="term" value="F:nucleic acid binding"/>
    <property type="evidence" value="ECO:0007669"/>
    <property type="project" value="InterPro"/>
</dbReference>
<evidence type="ECO:0000256" key="7">
    <source>
        <dbReference type="SAM" id="MobiDB-lite"/>
    </source>
</evidence>
<organism evidence="12 13">
    <name type="scientific">Merluccius polli</name>
    <name type="common">Benguela hake</name>
    <name type="synonym">Merluccius cadenati</name>
    <dbReference type="NCBI Taxonomy" id="89951"/>
    <lineage>
        <taxon>Eukaryota</taxon>
        <taxon>Metazoa</taxon>
        <taxon>Chordata</taxon>
        <taxon>Craniata</taxon>
        <taxon>Vertebrata</taxon>
        <taxon>Euteleostomi</taxon>
        <taxon>Actinopterygii</taxon>
        <taxon>Neopterygii</taxon>
        <taxon>Teleostei</taxon>
        <taxon>Neoteleostei</taxon>
        <taxon>Acanthomorphata</taxon>
        <taxon>Zeiogadaria</taxon>
        <taxon>Gadariae</taxon>
        <taxon>Gadiformes</taxon>
        <taxon>Gadoidei</taxon>
        <taxon>Merlucciidae</taxon>
        <taxon>Merluccius</taxon>
    </lineage>
</organism>
<feature type="domain" description="RSE1/DDB1/CPSF1 first beta-propeller" evidence="9">
    <location>
        <begin position="14"/>
        <end position="400"/>
    </location>
</feature>
<dbReference type="EMBL" id="JAOPHQ010001459">
    <property type="protein sequence ID" value="KAK0150583.1"/>
    <property type="molecule type" value="Genomic_DNA"/>
</dbReference>
<name>A0AA47N1C0_MERPO</name>
<feature type="region of interest" description="Disordered" evidence="7">
    <location>
        <begin position="663"/>
        <end position="727"/>
    </location>
</feature>
<keyword evidence="13" id="KW-1185">Reference proteome</keyword>
<dbReference type="FunFam" id="1.10.150.910:FF:000005">
    <property type="entry name" value="Cleavage and polyadenylation specific factor 1"/>
    <property type="match status" value="1"/>
</dbReference>
<dbReference type="GO" id="GO:0031123">
    <property type="term" value="P:RNA 3'-end processing"/>
    <property type="evidence" value="ECO:0007669"/>
    <property type="project" value="UniProtKB-ARBA"/>
</dbReference>
<dbReference type="InterPro" id="IPR004871">
    <property type="entry name" value="RSE1/DDB1/CPSF1_C"/>
</dbReference>
<proteinExistence type="inferred from homology"/>
<accession>A0AA47N1C0</accession>
<comment type="similarity">
    <text evidence="5">Belongs to the CPSF1 family.</text>
</comment>
<feature type="compositionally biased region" description="Basic and acidic residues" evidence="7">
    <location>
        <begin position="699"/>
        <end position="727"/>
    </location>
</feature>
<feature type="compositionally biased region" description="Basic and acidic residues" evidence="7">
    <location>
        <begin position="402"/>
        <end position="424"/>
    </location>
</feature>
<dbReference type="FunFam" id="2.130.10.10:FF:000118">
    <property type="entry name" value="Cleavage and polyadenylation specificity factor subunit 1"/>
    <property type="match status" value="1"/>
</dbReference>
<gene>
    <name evidence="12" type="primary">Cpsf1</name>
    <name evidence="12" type="ORF">N1851_008307</name>
</gene>
<dbReference type="InterPro" id="IPR058543">
    <property type="entry name" value="Beta-prop_RSE1/DDB1/CPSF1_2nd"/>
</dbReference>
<comment type="subcellular location">
    <subcellularLocation>
        <location evidence="2">Nucleus</location>
    </subcellularLocation>
</comment>
<feature type="domain" description="DDE Tnp4" evidence="10">
    <location>
        <begin position="506"/>
        <end position="579"/>
    </location>
</feature>
<comment type="cofactor">
    <cofactor evidence="1">
        <name>a divalent metal cation</name>
        <dbReference type="ChEBI" id="CHEBI:60240"/>
    </cofactor>
</comment>
<evidence type="ECO:0000259" key="10">
    <source>
        <dbReference type="Pfam" id="PF13359"/>
    </source>
</evidence>
<dbReference type="GO" id="GO:0005634">
    <property type="term" value="C:nucleus"/>
    <property type="evidence" value="ECO:0007669"/>
    <property type="project" value="UniProtKB-SubCell"/>
</dbReference>
<keyword evidence="3" id="KW-0479">Metal-binding</keyword>
<feature type="compositionally biased region" description="Acidic residues" evidence="7">
    <location>
        <begin position="687"/>
        <end position="698"/>
    </location>
</feature>
<feature type="compositionally biased region" description="Low complexity" evidence="7">
    <location>
        <begin position="910"/>
        <end position="922"/>
    </location>
</feature>
<dbReference type="InterPro" id="IPR050358">
    <property type="entry name" value="RSE1/DDB1/CFT1"/>
</dbReference>
<dbReference type="Pfam" id="PF03178">
    <property type="entry name" value="CPSF_A"/>
    <property type="match status" value="1"/>
</dbReference>
<dbReference type="FunFam" id="2.130.10.10:FF:000100">
    <property type="entry name" value="Cleavage and polyadenylation specificity factor subunit 1"/>
    <property type="match status" value="1"/>
</dbReference>
<feature type="region of interest" description="Disordered" evidence="7">
    <location>
        <begin position="967"/>
        <end position="986"/>
    </location>
</feature>
<evidence type="ECO:0000256" key="3">
    <source>
        <dbReference type="ARBA" id="ARBA00022723"/>
    </source>
</evidence>
<evidence type="ECO:0000256" key="4">
    <source>
        <dbReference type="ARBA" id="ARBA00023242"/>
    </source>
</evidence>
<feature type="region of interest" description="Disordered" evidence="7">
    <location>
        <begin position="402"/>
        <end position="434"/>
    </location>
</feature>
<evidence type="ECO:0000256" key="6">
    <source>
        <dbReference type="ARBA" id="ARBA00068483"/>
    </source>
</evidence>
<feature type="region of interest" description="Disordered" evidence="7">
    <location>
        <begin position="900"/>
        <end position="925"/>
    </location>
</feature>
<dbReference type="Proteomes" id="UP001174136">
    <property type="component" value="Unassembled WGS sequence"/>
</dbReference>
<protein>
    <recommendedName>
        <fullName evidence="6">Cleavage and polyadenylation specificity factor subunit 1</fullName>
    </recommendedName>
</protein>
<dbReference type="InterPro" id="IPR015943">
    <property type="entry name" value="WD40/YVTN_repeat-like_dom_sf"/>
</dbReference>
<feature type="domain" description="RSE1/DDB1/CPSF1 C-terminal" evidence="8">
    <location>
        <begin position="1214"/>
        <end position="1549"/>
    </location>
</feature>
<feature type="domain" description="RSE1/DDB1/CPSF1 second beta-propeller" evidence="11">
    <location>
        <begin position="640"/>
        <end position="1145"/>
    </location>
</feature>
<feature type="compositionally biased region" description="Basic and acidic residues" evidence="7">
    <location>
        <begin position="663"/>
        <end position="686"/>
    </location>
</feature>
<comment type="caution">
    <text evidence="12">The sequence shown here is derived from an EMBL/GenBank/DDBJ whole genome shotgun (WGS) entry which is preliminary data.</text>
</comment>
<sequence>MYAVYRQAHTPTAVEFSVYCNFISNKEKNLVVAGTSQLCVYRIIHDVETTSKADKAPDVKTRKEKLEQVASFSLFGNIMSMASVQLVGANRDALLLSFKDAKLSVVEYDPGTHDLKTLSLHFFEEPELRDGFVQNVHIPIVRVDPENRCAVMLVYGTKLVVLPFRKDTLTDEQEGGVGEGPKSSFLPSYLIDVRELDEKLLNIIDMKFLHGYYEPTLLILFEPNQTWPGRVAVRQDTCSIVAISLNIMQKVHPVIWSLTNLPFDCTQVMAVPKPIGGVVVFAVNSLLYLNQSVPPFGVSLNSQTTGTTAFPLRVQEEVKISLDCSQSAFIGHDKMVISLKGGEIYVLTLITDGMRSVRAFHFDKAAASVLTTCMRTMEPGYLFLGSRLGNSLLLKYTEKLQEAPAEEGRQDKERDKDKPEEPPSKKKRMDSSANWTDEVDEIEVYGSEAQSGTQLATYSFEVCDSILNIGPCANASMGEPAFLSEEVQIKANFMAIAGIPGVVGAIDGTHIKIIAPSKDEDVFVNRKKVHSINTQIAVDATFNILDVVAKWPGSTHDSCILMGSGLRQLFERHHVPVGYLAGAHKNTRSLVERGCDHSDHCMRHSPQSFQSNPEPDLEVVVCSGYGKNGALSVLQRSIRPQVVTTFELPGCHDMWTVISNEAKDDKKSAKKEDSGDKEEKEALERGEGEDEEEEEGEAGEEKEQAGKEEKVEEGAKEEEKPAVEEDKKKHGFLILSREDSTMILQTGQEIMELDTSGFATQGPTVFAGNIGDNKYIIQLHFIPVDLGSPIMHCSVADPHVVIMTADGAVTMFVLKSDSYLGKTHRLALQKPHISTQSRVISLCAYRDVSGMFTTENKVSCPVRDDTVGRRLSESETVIQELSHSVDDEEEMLYGDCNAEMAANRDDPNRGSSASAPAGSEGSLGKAEPTHWCMIVRENGVMEIYQLPDWRLVFLVKNFPVGQRVLVDSSSGQSATQGEGKKEEVTRQGEIPLVKEVTLVSLGNNHTRPYLLVHVDQELLIYEAFPYDQQQAQNLKVRFKKMPHNINFREKRSKVRKERRAEGGEDGVVIKSRVARFRYFEDISGYSGVFICGPSPHWMLVTSRGALRLHPMTIDGSVESFSPFHNINCPKGFLYFNKQGELRISVLPTYLSYDAPWPVRKIPLRCTVHYVSYHVYAVCTSVKELCTRIPRMTGEEKEFETIDRDDRYINPQQEKFSIQLISPVSWETIPNTRIDLEEWEHVTCMKTVALKSQETVSGLKGYIAAGTCLMQGEEVTCRGRILILDIIEVVPEPGQPLTKNKFKVLYEKEQKGPVTALCHCSGFLVSAIGQKIFLWSLKDNDLTGMAFIDTQLHIHQMFSIKNFILAADLMKSVSLLRYQPESKTLSLVSRDAKPLEVYSIEFMVDNNQLGFLVSDRDKNLSVYMYLPEAKESFGGMRLLRRADFNAGANVNTFWRMPCRGALDVASKKSLTWDNKQITWFATLDGGLGLLLPMQEKTYRRLLMLQNALNTMLPHHAGLNPKAFRMLHSDRRTLQNAVRNVLDGELLNKYLYLSTMERSELAKKIGTTQDIILEDLLEIDRVTAHF</sequence>